<reference evidence="3 4" key="1">
    <citation type="submission" date="2014-09" db="EMBL/GenBank/DDBJ databases">
        <authorList>
            <person name="Ellenberger Sabrina"/>
        </authorList>
    </citation>
    <scope>NUCLEOTIDE SEQUENCE [LARGE SCALE GENOMIC DNA]</scope>
    <source>
        <strain evidence="3 4">CBS 412.66</strain>
    </source>
</reference>
<organism evidence="3 4">
    <name type="scientific">Parasitella parasitica</name>
    <dbReference type="NCBI Taxonomy" id="35722"/>
    <lineage>
        <taxon>Eukaryota</taxon>
        <taxon>Fungi</taxon>
        <taxon>Fungi incertae sedis</taxon>
        <taxon>Mucoromycota</taxon>
        <taxon>Mucoromycotina</taxon>
        <taxon>Mucoromycetes</taxon>
        <taxon>Mucorales</taxon>
        <taxon>Mucorineae</taxon>
        <taxon>Mucoraceae</taxon>
        <taxon>Parasitella</taxon>
    </lineage>
</organism>
<comment type="similarity">
    <text evidence="1">Belongs to the IST1 family.</text>
</comment>
<evidence type="ECO:0000256" key="1">
    <source>
        <dbReference type="ARBA" id="ARBA00005536"/>
    </source>
</evidence>
<feature type="compositionally biased region" description="Polar residues" evidence="2">
    <location>
        <begin position="210"/>
        <end position="221"/>
    </location>
</feature>
<dbReference type="EMBL" id="LN718810">
    <property type="protein sequence ID" value="CEP06908.1"/>
    <property type="molecule type" value="Genomic_DNA"/>
</dbReference>
<proteinExistence type="inferred from homology"/>
<dbReference type="InterPro" id="IPR005061">
    <property type="entry name" value="Ist1"/>
</dbReference>
<accession>A0A0B7MV08</accession>
<protein>
    <submittedName>
        <fullName evidence="3">Uncharacterized protein</fullName>
    </submittedName>
</protein>
<dbReference type="Proteomes" id="UP000054107">
    <property type="component" value="Unassembled WGS sequence"/>
</dbReference>
<keyword evidence="4" id="KW-1185">Reference proteome</keyword>
<gene>
    <name evidence="3" type="primary">PARPA_00163.1 scaffold 368</name>
</gene>
<evidence type="ECO:0000256" key="2">
    <source>
        <dbReference type="SAM" id="MobiDB-lite"/>
    </source>
</evidence>
<dbReference type="OrthoDB" id="1923159at2759"/>
<evidence type="ECO:0000313" key="3">
    <source>
        <dbReference type="EMBL" id="CEP06908.1"/>
    </source>
</evidence>
<evidence type="ECO:0000313" key="4">
    <source>
        <dbReference type="Proteomes" id="UP000054107"/>
    </source>
</evidence>
<dbReference type="FunFam" id="1.20.1260.60:FF:000002">
    <property type="entry name" value="Vacuolar protein sorting-associated protein IST1"/>
    <property type="match status" value="1"/>
</dbReference>
<feature type="compositionally biased region" description="Basic and acidic residues" evidence="2">
    <location>
        <begin position="852"/>
        <end position="863"/>
    </location>
</feature>
<sequence>MLQAKKTSLNQQNRKEIGTLLEKGKIESARVRVEHIIRDDLLIEALEGLELYCDLLLARFGLLETYKTCDPSILEAVKTIIWATPRVSEVKEIGLVRDQLASKYGKEFMMQALENEDDIVNPKIIMKLAVNAPDSFLVERYLEEIARTYNVKWKSNLIEHDKEEEEEDIDSDGGGGGGHAELLPPLQASTEEESPLDLPQIPSFSPLGKNKNSSDMASQQPPSRPEAGAEDPNDFDALARRLDALKRNGYDMNDDKNNSITIIQGAQQDVLNDESTSEIVELLPEAAEAKQEPTTASAAVTEATFKSTSVALIEKLLQFSTPRLDSKIVNVLFLEGMMDIFMTHVSRLDVGQEKVDLETCDFETKLMHSKHKRSFDDMDALKRSYHAMELLSGTTANHLWVQNAKFYDIVNHLFEMFLPNSHGNFNHFFKIFQHLVRRHPCDMLEFVIMRNDASILFNYMLPYLTESSVMDSILSLIFVRDINPETKLEREKSHEKMYHLGFLEWIVSKMQTKEHPEYVEAAQEFFLRVIEEASQVDNGDILFKALKDEKGVEIMQVLVTQVMNNPPSEERDRMINIVKLLVKSGMLTTRASSLSQPVQGPLYYISLRSQDLLVKHIPEFCSLFVNDRQSINTKIAPLTTSDLDLLDIIYQTLYNANEKTQMLASTPPAFWKILVNSFFEKASSNIYHTLFYRIVCLTLAINYEPTLIVLVRKQSLITRMIDAYQDRSKITETRGFILLILNQLRLMADAHHSDLISRIIAVHPRYQEFLPTLRKDTLAQTETIYTWKLEACPRPPAHLGPTPPIQSVHFSPYNGTLPLMSNANDNDDASGIDLGSDFAYCLGFKETERGTETPHDYLSRRNSDYSSSQSTNEGFPMDIIWGESLTANDSQNEDESDSSSKKVWKAQQMIADFLPRVW</sequence>
<feature type="region of interest" description="Disordered" evidence="2">
    <location>
        <begin position="852"/>
        <end position="873"/>
    </location>
</feature>
<feature type="compositionally biased region" description="Acidic residues" evidence="2">
    <location>
        <begin position="162"/>
        <end position="171"/>
    </location>
</feature>
<dbReference type="AlphaFoldDB" id="A0A0B7MV08"/>
<dbReference type="PANTHER" id="PTHR12161:SF5">
    <property type="entry name" value="IST1 HOMOLOG"/>
    <property type="match status" value="1"/>
</dbReference>
<name>A0A0B7MV08_9FUNG</name>
<dbReference type="Pfam" id="PF03398">
    <property type="entry name" value="Ist1"/>
    <property type="match status" value="1"/>
</dbReference>
<dbReference type="InterPro" id="IPR042277">
    <property type="entry name" value="IST1-like"/>
</dbReference>
<dbReference type="PANTHER" id="PTHR12161">
    <property type="entry name" value="IST1 FAMILY MEMBER"/>
    <property type="match status" value="1"/>
</dbReference>
<dbReference type="STRING" id="35722.A0A0B7MV08"/>
<dbReference type="Gene3D" id="1.20.1260.60">
    <property type="entry name" value="Vacuolar protein sorting-associated protein Ist1"/>
    <property type="match status" value="1"/>
</dbReference>
<dbReference type="GO" id="GO:0015031">
    <property type="term" value="P:protein transport"/>
    <property type="evidence" value="ECO:0007669"/>
    <property type="project" value="InterPro"/>
</dbReference>
<feature type="region of interest" description="Disordered" evidence="2">
    <location>
        <begin position="161"/>
        <end position="233"/>
    </location>
</feature>